<gene>
    <name evidence="2" type="ORF">SAMN05421680_11981</name>
    <name evidence="1" type="ORF">Xmau_03791</name>
</gene>
<sequence length="81" mass="9808">MKQLYHNEGASGANKYTFEVYLLDNGSYLAVNRHWNRKLNKIIKEEQFTVATREELRNQNYPRTRQVKIFLNSDFWKDDHD</sequence>
<proteinExistence type="predicted"/>
<reference evidence="2" key="2">
    <citation type="submission" date="2016-10" db="EMBL/GenBank/DDBJ databases">
        <authorList>
            <person name="de Groot N.N."/>
        </authorList>
    </citation>
    <scope>NUCLEOTIDE SEQUENCE [LARGE SCALE GENOMIC DNA]</scope>
    <source>
        <strain evidence="2">DSM 17908</strain>
    </source>
</reference>
<dbReference type="OrthoDB" id="6624713at2"/>
<dbReference type="EMBL" id="NITY01000020">
    <property type="protein sequence ID" value="PHM37575.1"/>
    <property type="molecule type" value="Genomic_DNA"/>
</dbReference>
<evidence type="ECO:0000313" key="4">
    <source>
        <dbReference type="Proteomes" id="UP000224607"/>
    </source>
</evidence>
<organism evidence="2 3">
    <name type="scientific">Xenorhabdus mauleonii</name>
    <dbReference type="NCBI Taxonomy" id="351675"/>
    <lineage>
        <taxon>Bacteria</taxon>
        <taxon>Pseudomonadati</taxon>
        <taxon>Pseudomonadota</taxon>
        <taxon>Gammaproteobacteria</taxon>
        <taxon>Enterobacterales</taxon>
        <taxon>Morganellaceae</taxon>
        <taxon>Xenorhabdus</taxon>
    </lineage>
</organism>
<evidence type="ECO:0000313" key="3">
    <source>
        <dbReference type="Proteomes" id="UP000198919"/>
    </source>
</evidence>
<evidence type="ECO:0000313" key="2">
    <source>
        <dbReference type="EMBL" id="SFJ91145.1"/>
    </source>
</evidence>
<name>A0A1I3V781_9GAMM</name>
<dbReference type="AlphaFoldDB" id="A0A1I3V781"/>
<protein>
    <submittedName>
        <fullName evidence="1">Sugar ABC transporter substrate-binding protein</fullName>
    </submittedName>
</protein>
<accession>A0A1I3V781</accession>
<evidence type="ECO:0000313" key="1">
    <source>
        <dbReference type="EMBL" id="PHM37575.1"/>
    </source>
</evidence>
<dbReference type="STRING" id="351675.SAMN05421680_11981"/>
<dbReference type="Proteomes" id="UP000224607">
    <property type="component" value="Unassembled WGS sequence"/>
</dbReference>
<reference evidence="3" key="1">
    <citation type="submission" date="2016-10" db="EMBL/GenBank/DDBJ databases">
        <authorList>
            <person name="Varghese N."/>
            <person name="Submissions S."/>
        </authorList>
    </citation>
    <scope>NUCLEOTIDE SEQUENCE [LARGE SCALE GENOMIC DNA]</scope>
    <source>
        <strain evidence="3">DSM 17908</strain>
    </source>
</reference>
<keyword evidence="4" id="KW-1185">Reference proteome</keyword>
<dbReference type="RefSeq" id="WP_092512856.1">
    <property type="nucleotide sequence ID" value="NZ_CAWNQB010000013.1"/>
</dbReference>
<dbReference type="Proteomes" id="UP000198919">
    <property type="component" value="Unassembled WGS sequence"/>
</dbReference>
<dbReference type="EMBL" id="FORG01000019">
    <property type="protein sequence ID" value="SFJ91145.1"/>
    <property type="molecule type" value="Genomic_DNA"/>
</dbReference>
<reference evidence="1 4" key="3">
    <citation type="journal article" date="2017" name="Nat. Microbiol.">
        <title>Natural product diversity associated with the nematode symbionts Photorhabdus and Xenorhabdus.</title>
        <authorList>
            <person name="Tobias N.J."/>
            <person name="Wolff H."/>
            <person name="Djahanschiri B."/>
            <person name="Grundmann F."/>
            <person name="Kronenwerth M."/>
            <person name="Shi Y.M."/>
            <person name="Simonyi S."/>
            <person name="Grun P."/>
            <person name="Shapiro-Ilan D."/>
            <person name="Pidot S.J."/>
            <person name="Stinear T.P."/>
            <person name="Ebersberger I."/>
            <person name="Bode H.B."/>
        </authorList>
    </citation>
    <scope>NUCLEOTIDE SEQUENCE [LARGE SCALE GENOMIC DNA]</scope>
    <source>
        <strain evidence="1 4">DSM 17908</strain>
    </source>
</reference>